<gene>
    <name evidence="4" type="ORF">MKY91_18240</name>
</gene>
<protein>
    <submittedName>
        <fullName evidence="4">Thiamine-binding protein</fullName>
    </submittedName>
</protein>
<feature type="domain" description="Thiamine-binding protein" evidence="3">
    <location>
        <begin position="7"/>
        <end position="86"/>
    </location>
</feature>
<dbReference type="Gene3D" id="3.30.70.930">
    <property type="match status" value="1"/>
</dbReference>
<name>A0ABU9VMP5_9BACI</name>
<keyword evidence="5" id="KW-1185">Reference proteome</keyword>
<comment type="similarity">
    <text evidence="1">Belongs to the UPF0045 family.</text>
</comment>
<dbReference type="InterPro" id="IPR051614">
    <property type="entry name" value="UPF0045_domain"/>
</dbReference>
<dbReference type="InterPro" id="IPR029756">
    <property type="entry name" value="MTH1187/YkoF-like"/>
</dbReference>
<reference evidence="4 5" key="1">
    <citation type="submission" date="2024-03" db="EMBL/GenBank/DDBJ databases">
        <title>Bacilli Hybrid Assemblies.</title>
        <authorList>
            <person name="Kovac J."/>
        </authorList>
    </citation>
    <scope>NUCLEOTIDE SEQUENCE [LARGE SCALE GENOMIC DNA]</scope>
    <source>
        <strain evidence="4 5">FSL R7-0666</strain>
    </source>
</reference>
<organism evidence="4 5">
    <name type="scientific">Alkalicoccobacillus gibsonii</name>
    <dbReference type="NCBI Taxonomy" id="79881"/>
    <lineage>
        <taxon>Bacteria</taxon>
        <taxon>Bacillati</taxon>
        <taxon>Bacillota</taxon>
        <taxon>Bacilli</taxon>
        <taxon>Bacillales</taxon>
        <taxon>Bacillaceae</taxon>
        <taxon>Alkalicoccobacillus</taxon>
    </lineage>
</organism>
<dbReference type="RefSeq" id="WP_343131702.1">
    <property type="nucleotide sequence ID" value="NZ_JBCITK010000001.1"/>
</dbReference>
<dbReference type="PANTHER" id="PTHR33777">
    <property type="entry name" value="UPF0045 PROTEIN ECM15"/>
    <property type="match status" value="1"/>
</dbReference>
<evidence type="ECO:0000256" key="2">
    <source>
        <dbReference type="SAM" id="MobiDB-lite"/>
    </source>
</evidence>
<comment type="caution">
    <text evidence="4">The sequence shown here is derived from an EMBL/GenBank/DDBJ whole genome shotgun (WGS) entry which is preliminary data.</text>
</comment>
<evidence type="ECO:0000256" key="1">
    <source>
        <dbReference type="ARBA" id="ARBA00010272"/>
    </source>
</evidence>
<evidence type="ECO:0000313" key="5">
    <source>
        <dbReference type="Proteomes" id="UP001418796"/>
    </source>
</evidence>
<dbReference type="InterPro" id="IPR002767">
    <property type="entry name" value="Thiamine_BP"/>
</dbReference>
<proteinExistence type="inferred from homology"/>
<sequence>MSTVTAGIQILPNGKDDGTHGDLPEIVQVIKNSGLPYKVGPMETVIEGELNSVFEVIKTAQEKSIALGASEVHSTIKIHYRPSGVSLLDKEE</sequence>
<dbReference type="EMBL" id="JBCITK010000001">
    <property type="protein sequence ID" value="MEN0645103.1"/>
    <property type="molecule type" value="Genomic_DNA"/>
</dbReference>
<dbReference type="Proteomes" id="UP001418796">
    <property type="component" value="Unassembled WGS sequence"/>
</dbReference>
<evidence type="ECO:0000313" key="4">
    <source>
        <dbReference type="EMBL" id="MEN0645103.1"/>
    </source>
</evidence>
<dbReference type="Pfam" id="PF01910">
    <property type="entry name" value="Thiamine_BP"/>
    <property type="match status" value="1"/>
</dbReference>
<evidence type="ECO:0000259" key="3">
    <source>
        <dbReference type="Pfam" id="PF01910"/>
    </source>
</evidence>
<accession>A0ABU9VMP5</accession>
<dbReference type="SUPFAM" id="SSF89957">
    <property type="entry name" value="MTH1187/YkoF-like"/>
    <property type="match status" value="1"/>
</dbReference>
<dbReference type="PANTHER" id="PTHR33777:SF1">
    <property type="entry name" value="UPF0045 PROTEIN ECM15"/>
    <property type="match status" value="1"/>
</dbReference>
<feature type="region of interest" description="Disordered" evidence="2">
    <location>
        <begin position="1"/>
        <end position="22"/>
    </location>
</feature>